<keyword evidence="3" id="KW-0238">DNA-binding</keyword>
<feature type="modified residue" description="4-aspartylphosphate" evidence="4">
    <location>
        <position position="61"/>
    </location>
</feature>
<dbReference type="SUPFAM" id="SSF46894">
    <property type="entry name" value="C-terminal effector domain of the bipartite response regulators"/>
    <property type="match status" value="1"/>
</dbReference>
<evidence type="ECO:0000313" key="8">
    <source>
        <dbReference type="Proteomes" id="UP000198841"/>
    </source>
</evidence>
<dbReference type="InterPro" id="IPR039420">
    <property type="entry name" value="WalR-like"/>
</dbReference>
<dbReference type="RefSeq" id="WP_008110013.1">
    <property type="nucleotide sequence ID" value="NZ_FOSD01000001.1"/>
</dbReference>
<evidence type="ECO:0000256" key="1">
    <source>
        <dbReference type="ARBA" id="ARBA00022553"/>
    </source>
</evidence>
<keyword evidence="8" id="KW-1185">Reference proteome</keyword>
<name>A0A1I3QAX8_9GAMM</name>
<evidence type="ECO:0000256" key="4">
    <source>
        <dbReference type="PROSITE-ProRule" id="PRU00169"/>
    </source>
</evidence>
<dbReference type="InterPro" id="IPR001789">
    <property type="entry name" value="Sig_transdc_resp-reg_receiver"/>
</dbReference>
<dbReference type="SMART" id="SM00448">
    <property type="entry name" value="REC"/>
    <property type="match status" value="1"/>
</dbReference>
<feature type="domain" description="HTH luxR-type" evidence="5">
    <location>
        <begin position="168"/>
        <end position="233"/>
    </location>
</feature>
<dbReference type="PANTHER" id="PTHR43214">
    <property type="entry name" value="TWO-COMPONENT RESPONSE REGULATOR"/>
    <property type="match status" value="1"/>
</dbReference>
<feature type="domain" description="Response regulatory" evidence="6">
    <location>
        <begin position="10"/>
        <end position="128"/>
    </location>
</feature>
<protein>
    <submittedName>
        <fullName evidence="7">Two component transcriptional regulator, LuxR family</fullName>
    </submittedName>
</protein>
<dbReference type="Pfam" id="PF00196">
    <property type="entry name" value="GerE"/>
    <property type="match status" value="1"/>
</dbReference>
<proteinExistence type="predicted"/>
<reference evidence="7 8" key="1">
    <citation type="submission" date="2016-10" db="EMBL/GenBank/DDBJ databases">
        <authorList>
            <person name="Varghese N."/>
            <person name="Submissions S."/>
        </authorList>
    </citation>
    <scope>NUCLEOTIDE SEQUENCE [LARGE SCALE GENOMIC DNA]</scope>
    <source>
        <strain evidence="7 8">YR512</strain>
    </source>
</reference>
<dbReference type="InterPro" id="IPR000792">
    <property type="entry name" value="Tscrpt_reg_LuxR_C"/>
</dbReference>
<sequence length="234" mass="26396">MSLNFDRNIRIAILDDHPIVLRSFEVVSMQETDMTIVGSFAQSRDLLAFLRENEVDVLILDYILNSDELDGLSLIKQILARHPTVKILMSSSVESLAVIRTAYMIGIKGYIGKREETSTYLAAIRMVASGQRYIPQDIVEGLSQVPTRKKDEAMINGSSNESVNEGDVAELIKLLTPREAEVIRCFLDGMEIIEIAAKLKRSRKTISGHKQTGMRKLGLSSDLELFKYREDLFR</sequence>
<dbReference type="CDD" id="cd17535">
    <property type="entry name" value="REC_NarL-like"/>
    <property type="match status" value="1"/>
</dbReference>
<dbReference type="PROSITE" id="PS50043">
    <property type="entry name" value="HTH_LUXR_2"/>
    <property type="match status" value="1"/>
</dbReference>
<dbReference type="EMBL" id="FOSD01000001">
    <property type="protein sequence ID" value="SFJ30471.1"/>
    <property type="molecule type" value="Genomic_DNA"/>
</dbReference>
<comment type="caution">
    <text evidence="7">The sequence shown here is derived from an EMBL/GenBank/DDBJ whole genome shotgun (WGS) entry which is preliminary data.</text>
</comment>
<evidence type="ECO:0000256" key="2">
    <source>
        <dbReference type="ARBA" id="ARBA00023012"/>
    </source>
</evidence>
<dbReference type="InterPro" id="IPR036388">
    <property type="entry name" value="WH-like_DNA-bd_sf"/>
</dbReference>
<dbReference type="Proteomes" id="UP000198841">
    <property type="component" value="Unassembled WGS sequence"/>
</dbReference>
<dbReference type="PRINTS" id="PR00038">
    <property type="entry name" value="HTHLUXR"/>
</dbReference>
<dbReference type="SUPFAM" id="SSF52172">
    <property type="entry name" value="CheY-like"/>
    <property type="match status" value="1"/>
</dbReference>
<dbReference type="CDD" id="cd06170">
    <property type="entry name" value="LuxR_C_like"/>
    <property type="match status" value="1"/>
</dbReference>
<evidence type="ECO:0000313" key="7">
    <source>
        <dbReference type="EMBL" id="SFJ30471.1"/>
    </source>
</evidence>
<dbReference type="SMART" id="SM00421">
    <property type="entry name" value="HTH_LUXR"/>
    <property type="match status" value="1"/>
</dbReference>
<dbReference type="Pfam" id="PF00072">
    <property type="entry name" value="Response_reg"/>
    <property type="match status" value="1"/>
</dbReference>
<dbReference type="InterPro" id="IPR011006">
    <property type="entry name" value="CheY-like_superfamily"/>
</dbReference>
<keyword evidence="1 4" id="KW-0597">Phosphoprotein</keyword>
<keyword evidence="2" id="KW-0902">Two-component regulatory system</keyword>
<dbReference type="Gene3D" id="3.40.50.2300">
    <property type="match status" value="1"/>
</dbReference>
<evidence type="ECO:0000259" key="5">
    <source>
        <dbReference type="PROSITE" id="PS50043"/>
    </source>
</evidence>
<gene>
    <name evidence="7" type="ORF">SAMN05518863_10161</name>
</gene>
<dbReference type="Gene3D" id="1.10.10.10">
    <property type="entry name" value="Winged helix-like DNA-binding domain superfamily/Winged helix DNA-binding domain"/>
    <property type="match status" value="1"/>
</dbReference>
<dbReference type="InterPro" id="IPR016032">
    <property type="entry name" value="Sig_transdc_resp-reg_C-effctor"/>
</dbReference>
<dbReference type="InterPro" id="IPR058245">
    <property type="entry name" value="NreC/VraR/RcsB-like_REC"/>
</dbReference>
<dbReference type="PROSITE" id="PS50110">
    <property type="entry name" value="RESPONSE_REGULATORY"/>
    <property type="match status" value="1"/>
</dbReference>
<accession>A0A1I3QAX8</accession>
<evidence type="ECO:0000256" key="3">
    <source>
        <dbReference type="ARBA" id="ARBA00023125"/>
    </source>
</evidence>
<evidence type="ECO:0000259" key="6">
    <source>
        <dbReference type="PROSITE" id="PS50110"/>
    </source>
</evidence>
<dbReference type="PANTHER" id="PTHR43214:SF17">
    <property type="entry name" value="TRANSCRIPTIONAL REGULATORY PROTEIN RCSB"/>
    <property type="match status" value="1"/>
</dbReference>
<organism evidence="7 8">
    <name type="scientific">Candidatus Pantoea symbiotica</name>
    <dbReference type="NCBI Taxonomy" id="1884370"/>
    <lineage>
        <taxon>Bacteria</taxon>
        <taxon>Pseudomonadati</taxon>
        <taxon>Pseudomonadota</taxon>
        <taxon>Gammaproteobacteria</taxon>
        <taxon>Enterobacterales</taxon>
        <taxon>Erwiniaceae</taxon>
        <taxon>Pantoea</taxon>
    </lineage>
</organism>